<sequence>MKLLKDSSPPKTKTIAKSLPETDTLRNVTQKEIGKTDVFEGGRLSHFVRVWKREGAPLNILQTITGYVIPFVKKPPRIPFHPKIISRFETKKLNSEIQTLIQQKVLEISTVQTGFLSTMFPVPKPDNKVRPIINLKGLNKFLTPKKFRLLNHFKVPHFLQKKDFLIKIDISQAYFHIPVANRHRRFLSIVYQKKVFQFTCLPFGLSTAPLTFARVSNWIASRLRQMNIRVIVYLDDFLIANQDPIKLQKDAFKTVQFLQKLGWIINMDKSLQVPSQRIEYLGIEWDTFHNTKALPKKKISSLRRDLNKLLSSQRWSWQSAKSLLGKLNFASFVIPLGKLHSRKIQRAANLLPEKSARKKFPIPAKAFEECKWWMQNLEKKDPLFKSSETIFITSDASDQGWGAQINEKHISGVWDINQSQWHINKKELFAVLLAVQSEKDSIKNKRVVVQSDNRTVIAYIKNQGGTRSSQLTGLVYQLLTLTKKLHAEICPQYIPGIYNDVADSLSRQRSLSDWHLSMKVCNQIFQKWGVPEVDLFASKDSKVVPAYVSRDAKDKDALFIDAFSKRWEYRLAWIFPPPSLIPRVLAHLNQAKGSYILIVPRWNRVFWRSDLRSRAIDRPFQIRNLHHHLKDLTPQTNLTRIQHLRLEAWKVRGGQF</sequence>
<dbReference type="PROSITE" id="PS50878">
    <property type="entry name" value="RT_POL"/>
    <property type="match status" value="1"/>
</dbReference>
<dbReference type="InterPro" id="IPR000477">
    <property type="entry name" value="RT_dom"/>
</dbReference>
<dbReference type="InterPro" id="IPR036397">
    <property type="entry name" value="RNaseH_sf"/>
</dbReference>
<dbReference type="CDD" id="cd03714">
    <property type="entry name" value="RT_DIRS1"/>
    <property type="match status" value="1"/>
</dbReference>
<dbReference type="InterPro" id="IPR041373">
    <property type="entry name" value="RT_RNaseH"/>
</dbReference>
<keyword evidence="4" id="KW-0255">Endonuclease</keyword>
<dbReference type="GO" id="GO:0003964">
    <property type="term" value="F:RNA-directed DNA polymerase activity"/>
    <property type="evidence" value="ECO:0007669"/>
    <property type="project" value="UniProtKB-KW"/>
</dbReference>
<evidence type="ECO:0000259" key="7">
    <source>
        <dbReference type="PROSITE" id="PS50878"/>
    </source>
</evidence>
<dbReference type="InterPro" id="IPR043502">
    <property type="entry name" value="DNA/RNA_pol_sf"/>
</dbReference>
<reference evidence="8" key="1">
    <citation type="submission" date="2017-09" db="EMBL/GenBank/DDBJ databases">
        <title>Contemporary evolution of a Lepidopteran species, Heliothis virescens, in response to modern agricultural practices.</title>
        <authorList>
            <person name="Fritz M.L."/>
            <person name="Deyonke A.M."/>
            <person name="Papanicolaou A."/>
            <person name="Micinski S."/>
            <person name="Westbrook J."/>
            <person name="Gould F."/>
        </authorList>
    </citation>
    <scope>NUCLEOTIDE SEQUENCE [LARGE SCALE GENOMIC DNA]</scope>
    <source>
        <strain evidence="8">HvINT-</strain>
        <tissue evidence="8">Whole body</tissue>
    </source>
</reference>
<evidence type="ECO:0000256" key="6">
    <source>
        <dbReference type="ARBA" id="ARBA00022918"/>
    </source>
</evidence>
<dbReference type="Gene3D" id="3.30.70.270">
    <property type="match status" value="1"/>
</dbReference>
<dbReference type="Pfam" id="PF00078">
    <property type="entry name" value="RVT_1"/>
    <property type="match status" value="1"/>
</dbReference>
<keyword evidence="3" id="KW-0540">Nuclease</keyword>
<dbReference type="SUPFAM" id="SSF56672">
    <property type="entry name" value="DNA/RNA polymerases"/>
    <property type="match status" value="1"/>
</dbReference>
<evidence type="ECO:0000256" key="2">
    <source>
        <dbReference type="ARBA" id="ARBA00022695"/>
    </source>
</evidence>
<keyword evidence="5" id="KW-0378">Hydrolase</keyword>
<protein>
    <recommendedName>
        <fullName evidence="7">Reverse transcriptase domain-containing protein</fullName>
    </recommendedName>
</protein>
<dbReference type="PANTHER" id="PTHR33050">
    <property type="entry name" value="REVERSE TRANSCRIPTASE DOMAIN-CONTAINING PROTEIN"/>
    <property type="match status" value="1"/>
</dbReference>
<dbReference type="AlphaFoldDB" id="A0A2A4K1K2"/>
<dbReference type="GO" id="GO:0003676">
    <property type="term" value="F:nucleic acid binding"/>
    <property type="evidence" value="ECO:0007669"/>
    <property type="project" value="InterPro"/>
</dbReference>
<dbReference type="GO" id="GO:0016787">
    <property type="term" value="F:hydrolase activity"/>
    <property type="evidence" value="ECO:0007669"/>
    <property type="project" value="UniProtKB-KW"/>
</dbReference>
<dbReference type="Gene3D" id="3.10.10.10">
    <property type="entry name" value="HIV Type 1 Reverse Transcriptase, subunit A, domain 1"/>
    <property type="match status" value="1"/>
</dbReference>
<dbReference type="Gene3D" id="3.30.420.10">
    <property type="entry name" value="Ribonuclease H-like superfamily/Ribonuclease H"/>
    <property type="match status" value="1"/>
</dbReference>
<dbReference type="STRING" id="7102.A0A2A4K1K2"/>
<keyword evidence="2" id="KW-0548">Nucleotidyltransferase</keyword>
<accession>A0A2A4K1K2</accession>
<evidence type="ECO:0000313" key="8">
    <source>
        <dbReference type="EMBL" id="PCG77906.1"/>
    </source>
</evidence>
<dbReference type="InterPro" id="IPR052055">
    <property type="entry name" value="Hepadnavirus_pol/RT"/>
</dbReference>
<evidence type="ECO:0000256" key="1">
    <source>
        <dbReference type="ARBA" id="ARBA00022679"/>
    </source>
</evidence>
<gene>
    <name evidence="8" type="ORF">B5V51_5889</name>
</gene>
<evidence type="ECO:0000256" key="4">
    <source>
        <dbReference type="ARBA" id="ARBA00022759"/>
    </source>
</evidence>
<evidence type="ECO:0000256" key="3">
    <source>
        <dbReference type="ARBA" id="ARBA00022722"/>
    </source>
</evidence>
<name>A0A2A4K1K2_HELVI</name>
<dbReference type="Pfam" id="PF17917">
    <property type="entry name" value="RT_RNaseH"/>
    <property type="match status" value="1"/>
</dbReference>
<comment type="caution">
    <text evidence="8">The sequence shown here is derived from an EMBL/GenBank/DDBJ whole genome shotgun (WGS) entry which is preliminary data.</text>
</comment>
<dbReference type="PANTHER" id="PTHR33050:SF7">
    <property type="entry name" value="RIBONUCLEASE H"/>
    <property type="match status" value="1"/>
</dbReference>
<dbReference type="CDD" id="cd09275">
    <property type="entry name" value="RNase_HI_RT_DIRS1"/>
    <property type="match status" value="1"/>
</dbReference>
<dbReference type="GO" id="GO:0004519">
    <property type="term" value="F:endonuclease activity"/>
    <property type="evidence" value="ECO:0007669"/>
    <property type="project" value="UniProtKB-KW"/>
</dbReference>
<organism evidence="8">
    <name type="scientific">Heliothis virescens</name>
    <name type="common">Tobacco budworm moth</name>
    <dbReference type="NCBI Taxonomy" id="7102"/>
    <lineage>
        <taxon>Eukaryota</taxon>
        <taxon>Metazoa</taxon>
        <taxon>Ecdysozoa</taxon>
        <taxon>Arthropoda</taxon>
        <taxon>Hexapoda</taxon>
        <taxon>Insecta</taxon>
        <taxon>Pterygota</taxon>
        <taxon>Neoptera</taxon>
        <taxon>Endopterygota</taxon>
        <taxon>Lepidoptera</taxon>
        <taxon>Glossata</taxon>
        <taxon>Ditrysia</taxon>
        <taxon>Noctuoidea</taxon>
        <taxon>Noctuidae</taxon>
        <taxon>Heliothinae</taxon>
        <taxon>Heliothis</taxon>
    </lineage>
</organism>
<feature type="domain" description="Reverse transcriptase" evidence="7">
    <location>
        <begin position="103"/>
        <end position="285"/>
    </location>
</feature>
<dbReference type="EMBL" id="NWSH01000262">
    <property type="protein sequence ID" value="PCG77906.1"/>
    <property type="molecule type" value="Genomic_DNA"/>
</dbReference>
<keyword evidence="6" id="KW-0695">RNA-directed DNA polymerase</keyword>
<proteinExistence type="predicted"/>
<dbReference type="InterPro" id="IPR043128">
    <property type="entry name" value="Rev_trsase/Diguanyl_cyclase"/>
</dbReference>
<keyword evidence="1" id="KW-0808">Transferase</keyword>
<evidence type="ECO:0000256" key="5">
    <source>
        <dbReference type="ARBA" id="ARBA00022801"/>
    </source>
</evidence>